<dbReference type="EMBL" id="KQ459439">
    <property type="protein sequence ID" value="KPJ01046.1"/>
    <property type="molecule type" value="Genomic_DNA"/>
</dbReference>
<dbReference type="PROSITE" id="PS00523">
    <property type="entry name" value="SULFATASE_1"/>
    <property type="match status" value="1"/>
</dbReference>
<evidence type="ECO:0000256" key="3">
    <source>
        <dbReference type="ARBA" id="ARBA00022723"/>
    </source>
</evidence>
<keyword evidence="5" id="KW-0106">Calcium</keyword>
<evidence type="ECO:0000256" key="4">
    <source>
        <dbReference type="ARBA" id="ARBA00022801"/>
    </source>
</evidence>
<evidence type="ECO:0000256" key="2">
    <source>
        <dbReference type="ARBA" id="ARBA00008779"/>
    </source>
</evidence>
<protein>
    <submittedName>
        <fullName evidence="8">Arylsulfatase J</fullName>
    </submittedName>
</protein>
<dbReference type="PANTHER" id="PTHR10342">
    <property type="entry name" value="ARYLSULFATASE"/>
    <property type="match status" value="1"/>
</dbReference>
<dbReference type="Gene3D" id="3.30.1120.10">
    <property type="match status" value="1"/>
</dbReference>
<name>A0A194QC83_PAPXU</name>
<evidence type="ECO:0000313" key="8">
    <source>
        <dbReference type="EMBL" id="KPJ01046.1"/>
    </source>
</evidence>
<accession>A0A194QC83</accession>
<dbReference type="PROSITE" id="PS00149">
    <property type="entry name" value="SULFATASE_2"/>
    <property type="match status" value="1"/>
</dbReference>
<dbReference type="SUPFAM" id="SSF53649">
    <property type="entry name" value="Alkaline phosphatase-like"/>
    <property type="match status" value="1"/>
</dbReference>
<keyword evidence="9" id="KW-1185">Reference proteome</keyword>
<gene>
    <name evidence="8" type="ORF">RR46_05311</name>
</gene>
<dbReference type="GO" id="GO:0008484">
    <property type="term" value="F:sulfuric ester hydrolase activity"/>
    <property type="evidence" value="ECO:0007669"/>
    <property type="project" value="InterPro"/>
</dbReference>
<proteinExistence type="inferred from homology"/>
<dbReference type="STRING" id="66420.A0A194QC83"/>
<keyword evidence="4" id="KW-0378">Hydrolase</keyword>
<dbReference type="AlphaFoldDB" id="A0A194QC83"/>
<evidence type="ECO:0000256" key="6">
    <source>
        <dbReference type="ARBA" id="ARBA00023180"/>
    </source>
</evidence>
<dbReference type="Proteomes" id="UP000053268">
    <property type="component" value="Unassembled WGS sequence"/>
</dbReference>
<evidence type="ECO:0000256" key="1">
    <source>
        <dbReference type="ARBA" id="ARBA00001913"/>
    </source>
</evidence>
<dbReference type="InterPro" id="IPR017850">
    <property type="entry name" value="Alkaline_phosphatase_core_sf"/>
</dbReference>
<comment type="similarity">
    <text evidence="2">Belongs to the sulfatase family.</text>
</comment>
<sequence length="626" mass="69356">MAFIRRCQEKEKEKEYCGESMMERGLRWAGERPWFAAAAALLAFLLLAALCYLCCGPSASAQSSLQSLRALGCDMTRVLCLLALATLCRATSRPHIILIIADDLGWNDVAFHGSNQIPTPNIDALAWSGLVLNNYYVTPICTPSRAALMTGKYPIHTGMQHGVIYGTEPRGLPLSEKLLPEHLRELGYRTHLVGKWHLGSYKRDYLPLNRGFDTHLGFWTGRIDMYDHTSFEFGSWGFDFRRGFEVAHDLFGQYATDVYTKEAVRLINAHNASTPLFLTVAHSAVHSGNPGEFLRAPDAIIDNFAHIRPFQRQKFAAMVSKLDESVGKVVQALQQRSMLEHSIILFTTDNGGAAAGFNDNAASNYPLRGVKNTLWEGGVRGAGVLWSPRLHVTPRVARQRLHLVDWLPTLLAAAGANYSCDSIDGMSQWEALSGDLPSPRSAVLHNIDDIYGSAAITVDQWKLHKGTNYNGAWDEWYGPSGEGEGGEYSPGRVRDSDAGRALHQLGLLPADHTILALREEATLRCNASVTPIPCRPLAAPCLFNIEADPCEKRNLADLEPVMLRRMMVELELVNRTALPAQVRAREPRADPRLWGRLYTNFGDYLPAPCALDPAQPHCYTLPINTI</sequence>
<evidence type="ECO:0000313" key="9">
    <source>
        <dbReference type="Proteomes" id="UP000053268"/>
    </source>
</evidence>
<organism evidence="8 9">
    <name type="scientific">Papilio xuthus</name>
    <name type="common">Asian swallowtail butterfly</name>
    <dbReference type="NCBI Taxonomy" id="66420"/>
    <lineage>
        <taxon>Eukaryota</taxon>
        <taxon>Metazoa</taxon>
        <taxon>Ecdysozoa</taxon>
        <taxon>Arthropoda</taxon>
        <taxon>Hexapoda</taxon>
        <taxon>Insecta</taxon>
        <taxon>Pterygota</taxon>
        <taxon>Neoptera</taxon>
        <taxon>Endopterygota</taxon>
        <taxon>Lepidoptera</taxon>
        <taxon>Glossata</taxon>
        <taxon>Ditrysia</taxon>
        <taxon>Papilionoidea</taxon>
        <taxon>Papilionidae</taxon>
        <taxon>Papilioninae</taxon>
        <taxon>Papilio</taxon>
    </lineage>
</organism>
<keyword evidence="3" id="KW-0479">Metal-binding</keyword>
<dbReference type="GO" id="GO:0046872">
    <property type="term" value="F:metal ion binding"/>
    <property type="evidence" value="ECO:0007669"/>
    <property type="project" value="UniProtKB-KW"/>
</dbReference>
<reference evidence="8 9" key="1">
    <citation type="journal article" date="2015" name="Nat. Commun.">
        <title>Outbred genome sequencing and CRISPR/Cas9 gene editing in butterflies.</title>
        <authorList>
            <person name="Li X."/>
            <person name="Fan D."/>
            <person name="Zhang W."/>
            <person name="Liu G."/>
            <person name="Zhang L."/>
            <person name="Zhao L."/>
            <person name="Fang X."/>
            <person name="Chen L."/>
            <person name="Dong Y."/>
            <person name="Chen Y."/>
            <person name="Ding Y."/>
            <person name="Zhao R."/>
            <person name="Feng M."/>
            <person name="Zhu Y."/>
            <person name="Feng Y."/>
            <person name="Jiang X."/>
            <person name="Zhu D."/>
            <person name="Xiang H."/>
            <person name="Feng X."/>
            <person name="Li S."/>
            <person name="Wang J."/>
            <person name="Zhang G."/>
            <person name="Kronforst M.R."/>
            <person name="Wang W."/>
        </authorList>
    </citation>
    <scope>NUCLEOTIDE SEQUENCE [LARGE SCALE GENOMIC DNA]</scope>
    <source>
        <strain evidence="8">Ya'a_city_454_Px</strain>
        <tissue evidence="8">Whole body</tissue>
    </source>
</reference>
<dbReference type="InterPro" id="IPR047115">
    <property type="entry name" value="ARSB"/>
</dbReference>
<feature type="domain" description="Sulfatase N-terminal" evidence="7">
    <location>
        <begin position="94"/>
        <end position="416"/>
    </location>
</feature>
<keyword evidence="6" id="KW-0325">Glycoprotein</keyword>
<comment type="cofactor">
    <cofactor evidence="1">
        <name>Ca(2+)</name>
        <dbReference type="ChEBI" id="CHEBI:29108"/>
    </cofactor>
</comment>
<dbReference type="Pfam" id="PF00884">
    <property type="entry name" value="Sulfatase"/>
    <property type="match status" value="1"/>
</dbReference>
<dbReference type="InterPro" id="IPR024607">
    <property type="entry name" value="Sulfatase_CS"/>
</dbReference>
<dbReference type="PANTHER" id="PTHR10342:SF273">
    <property type="entry name" value="RE14504P"/>
    <property type="match status" value="1"/>
</dbReference>
<dbReference type="Gene3D" id="3.40.720.10">
    <property type="entry name" value="Alkaline Phosphatase, subunit A"/>
    <property type="match status" value="1"/>
</dbReference>
<evidence type="ECO:0000259" key="7">
    <source>
        <dbReference type="Pfam" id="PF00884"/>
    </source>
</evidence>
<evidence type="ECO:0000256" key="5">
    <source>
        <dbReference type="ARBA" id="ARBA00022837"/>
    </source>
</evidence>
<dbReference type="InterPro" id="IPR000917">
    <property type="entry name" value="Sulfatase_N"/>
</dbReference>
<dbReference type="CDD" id="cd16029">
    <property type="entry name" value="4-S"/>
    <property type="match status" value="1"/>
</dbReference>